<dbReference type="Proteomes" id="UP000053236">
    <property type="component" value="Unassembled WGS sequence"/>
</dbReference>
<proteinExistence type="predicted"/>
<name>W2H974_PHYNI</name>
<accession>W2H974</accession>
<dbReference type="AlphaFoldDB" id="W2H974"/>
<evidence type="ECO:0000313" key="2">
    <source>
        <dbReference type="EMBL" id="ETL45193.1"/>
    </source>
</evidence>
<protein>
    <submittedName>
        <fullName evidence="1">Uncharacterized protein</fullName>
    </submittedName>
</protein>
<dbReference type="EMBL" id="KI671830">
    <property type="protein sequence ID" value="ETL45193.1"/>
    <property type="molecule type" value="Genomic_DNA"/>
</dbReference>
<reference evidence="1" key="1">
    <citation type="submission" date="2013-11" db="EMBL/GenBank/DDBJ databases">
        <title>The Genome Sequence of Phytophthora parasitica CJ02B3.</title>
        <authorList>
            <consortium name="The Broad Institute Genomics Platform"/>
            <person name="Russ C."/>
            <person name="Tyler B."/>
            <person name="Panabieres F."/>
            <person name="Shan W."/>
            <person name="Tripathy S."/>
            <person name="Grunwald N."/>
            <person name="Machado M."/>
            <person name="Johnson C.S."/>
            <person name="Arredondo F."/>
            <person name="Hong C."/>
            <person name="Coffey M."/>
            <person name="Young S.K."/>
            <person name="Zeng Q."/>
            <person name="Gargeya S."/>
            <person name="Fitzgerald M."/>
            <person name="Abouelleil A."/>
            <person name="Alvarado L."/>
            <person name="Chapman S.B."/>
            <person name="Gainer-Dewar J."/>
            <person name="Goldberg J."/>
            <person name="Griggs A."/>
            <person name="Gujja S."/>
            <person name="Hansen M."/>
            <person name="Howarth C."/>
            <person name="Imamovic A."/>
            <person name="Ireland A."/>
            <person name="Larimer J."/>
            <person name="McCowan C."/>
            <person name="Murphy C."/>
            <person name="Pearson M."/>
            <person name="Poon T.W."/>
            <person name="Priest M."/>
            <person name="Roberts A."/>
            <person name="Saif S."/>
            <person name="Shea T."/>
            <person name="Sykes S."/>
            <person name="Wortman J."/>
            <person name="Nusbaum C."/>
            <person name="Birren B."/>
        </authorList>
    </citation>
    <scope>NUCLEOTIDE SEQUENCE [LARGE SCALE GENOMIC DNA]</scope>
    <source>
        <strain evidence="1">CJ02B3</strain>
    </source>
</reference>
<evidence type="ECO:0000313" key="1">
    <source>
        <dbReference type="EMBL" id="ETK91797.1"/>
    </source>
</evidence>
<evidence type="ECO:0000313" key="3">
    <source>
        <dbReference type="Proteomes" id="UP000053864"/>
    </source>
</evidence>
<dbReference type="Proteomes" id="UP000053864">
    <property type="component" value="Unassembled WGS sequence"/>
</dbReference>
<organism evidence="1">
    <name type="scientific">Phytophthora nicotianae</name>
    <name type="common">Potato buckeye rot agent</name>
    <name type="synonym">Phytophthora parasitica</name>
    <dbReference type="NCBI Taxonomy" id="4792"/>
    <lineage>
        <taxon>Eukaryota</taxon>
        <taxon>Sar</taxon>
        <taxon>Stramenopiles</taxon>
        <taxon>Oomycota</taxon>
        <taxon>Peronosporomycetes</taxon>
        <taxon>Peronosporales</taxon>
        <taxon>Peronosporaceae</taxon>
        <taxon>Phytophthora</taxon>
    </lineage>
</organism>
<dbReference type="EMBL" id="KI685287">
    <property type="protein sequence ID" value="ETK91797.1"/>
    <property type="molecule type" value="Genomic_DNA"/>
</dbReference>
<gene>
    <name evidence="1" type="ORF">L915_04693</name>
    <name evidence="2" type="ORF">L916_04652</name>
</gene>
<reference evidence="2 3" key="2">
    <citation type="submission" date="2013-11" db="EMBL/GenBank/DDBJ databases">
        <title>The Genome Sequence of Phytophthora parasitica CJ05E6.</title>
        <authorList>
            <consortium name="The Broad Institute Genomics Platform"/>
            <person name="Russ C."/>
            <person name="Tyler B."/>
            <person name="Panabieres F."/>
            <person name="Shan W."/>
            <person name="Tripathy S."/>
            <person name="Grunwald N."/>
            <person name="Machado M."/>
            <person name="Johnson C.S."/>
            <person name="Arredondo F."/>
            <person name="Hong C."/>
            <person name="Coffey M."/>
            <person name="Young S.K."/>
            <person name="Zeng Q."/>
            <person name="Gargeya S."/>
            <person name="Fitzgerald M."/>
            <person name="Abouelleil A."/>
            <person name="Alvarado L."/>
            <person name="Chapman S.B."/>
            <person name="Gainer-Dewar J."/>
            <person name="Goldberg J."/>
            <person name="Griggs A."/>
            <person name="Gujja S."/>
            <person name="Hansen M."/>
            <person name="Howarth C."/>
            <person name="Imamovic A."/>
            <person name="Ireland A."/>
            <person name="Larimer J."/>
            <person name="McCowan C."/>
            <person name="Murphy C."/>
            <person name="Pearson M."/>
            <person name="Poon T.W."/>
            <person name="Priest M."/>
            <person name="Roberts A."/>
            <person name="Saif S."/>
            <person name="Shea T."/>
            <person name="Sykes S."/>
            <person name="Wortman J."/>
            <person name="Nusbaum C."/>
            <person name="Birren B."/>
        </authorList>
    </citation>
    <scope>NUCLEOTIDE SEQUENCE [LARGE SCALE GENOMIC DNA]</scope>
    <source>
        <strain evidence="2 3">CJ05E6</strain>
    </source>
</reference>
<sequence>MHSCNFTEVDAVFTAPQNALVKFISVQMTGHPIDAGSLLTYRRV</sequence>